<protein>
    <submittedName>
        <fullName evidence="1">Uncharacterized protein</fullName>
    </submittedName>
</protein>
<evidence type="ECO:0000313" key="1">
    <source>
        <dbReference type="EMBL" id="RVW86213.1"/>
    </source>
</evidence>
<comment type="caution">
    <text evidence="1">The sequence shown here is derived from an EMBL/GenBank/DDBJ whole genome shotgun (WGS) entry which is preliminary data.</text>
</comment>
<accession>A0A438HP29</accession>
<dbReference type="EMBL" id="QGNW01000196">
    <property type="protein sequence ID" value="RVW86213.1"/>
    <property type="molecule type" value="Genomic_DNA"/>
</dbReference>
<sequence length="158" mass="18384">MMRSMSLLPSLGLGRRQHGSREFIASVDHDTPFGLGFVPTKADYRYMALLRKERLIARWLHKPFNYPIRPYRMSLVDYFETDEYGTSVEIADMIDGVIPRDEYNDEMLMVDMNQPMELRVGLDLSTDERDSLAQLLRSYLDVFAWSYEDMSGLDPSIV</sequence>
<proteinExistence type="predicted"/>
<evidence type="ECO:0000313" key="2">
    <source>
        <dbReference type="Proteomes" id="UP000288805"/>
    </source>
</evidence>
<gene>
    <name evidence="1" type="ORF">CK203_046127</name>
</gene>
<reference evidence="1 2" key="1">
    <citation type="journal article" date="2018" name="PLoS Genet.">
        <title>Population sequencing reveals clonal diversity and ancestral inbreeding in the grapevine cultivar Chardonnay.</title>
        <authorList>
            <person name="Roach M.J."/>
            <person name="Johnson D.L."/>
            <person name="Bohlmann J."/>
            <person name="van Vuuren H.J."/>
            <person name="Jones S.J."/>
            <person name="Pretorius I.S."/>
            <person name="Schmidt S.A."/>
            <person name="Borneman A.R."/>
        </authorList>
    </citation>
    <scope>NUCLEOTIDE SEQUENCE [LARGE SCALE GENOMIC DNA]</scope>
    <source>
        <strain evidence="2">cv. Chardonnay</strain>
        <tissue evidence="1">Leaf</tissue>
    </source>
</reference>
<dbReference type="AlphaFoldDB" id="A0A438HP29"/>
<name>A0A438HP29_VITVI</name>
<organism evidence="1 2">
    <name type="scientific">Vitis vinifera</name>
    <name type="common">Grape</name>
    <dbReference type="NCBI Taxonomy" id="29760"/>
    <lineage>
        <taxon>Eukaryota</taxon>
        <taxon>Viridiplantae</taxon>
        <taxon>Streptophyta</taxon>
        <taxon>Embryophyta</taxon>
        <taxon>Tracheophyta</taxon>
        <taxon>Spermatophyta</taxon>
        <taxon>Magnoliopsida</taxon>
        <taxon>eudicotyledons</taxon>
        <taxon>Gunneridae</taxon>
        <taxon>Pentapetalae</taxon>
        <taxon>rosids</taxon>
        <taxon>Vitales</taxon>
        <taxon>Vitaceae</taxon>
        <taxon>Viteae</taxon>
        <taxon>Vitis</taxon>
    </lineage>
</organism>
<dbReference type="Proteomes" id="UP000288805">
    <property type="component" value="Unassembled WGS sequence"/>
</dbReference>